<proteinExistence type="predicted"/>
<evidence type="ECO:0000313" key="4">
    <source>
        <dbReference type="Proteomes" id="UP000001861"/>
    </source>
</evidence>
<protein>
    <submittedName>
        <fullName evidence="3">Uncharacterized protein</fullName>
    </submittedName>
</protein>
<reference evidence="3 4" key="1">
    <citation type="journal article" date="2010" name="Proc. Natl. Acad. Sci. U.S.A.">
        <title>Insights into evolution of multicellular fungi from the assembled chromosomes of the mushroom Coprinopsis cinerea (Coprinus cinereus).</title>
        <authorList>
            <person name="Stajich J.E."/>
            <person name="Wilke S.K."/>
            <person name="Ahren D."/>
            <person name="Au C.H."/>
            <person name="Birren B.W."/>
            <person name="Borodovsky M."/>
            <person name="Burns C."/>
            <person name="Canback B."/>
            <person name="Casselton L.A."/>
            <person name="Cheng C.K."/>
            <person name="Deng J."/>
            <person name="Dietrich F.S."/>
            <person name="Fargo D.C."/>
            <person name="Farman M.L."/>
            <person name="Gathman A.C."/>
            <person name="Goldberg J."/>
            <person name="Guigo R."/>
            <person name="Hoegger P.J."/>
            <person name="Hooker J.B."/>
            <person name="Huggins A."/>
            <person name="James T.Y."/>
            <person name="Kamada T."/>
            <person name="Kilaru S."/>
            <person name="Kodira C."/>
            <person name="Kues U."/>
            <person name="Kupfer D."/>
            <person name="Kwan H.S."/>
            <person name="Lomsadze A."/>
            <person name="Li W."/>
            <person name="Lilly W.W."/>
            <person name="Ma L.J."/>
            <person name="Mackey A.J."/>
            <person name="Manning G."/>
            <person name="Martin F."/>
            <person name="Muraguchi H."/>
            <person name="Natvig D.O."/>
            <person name="Palmerini H."/>
            <person name="Ramesh M.A."/>
            <person name="Rehmeyer C.J."/>
            <person name="Roe B.A."/>
            <person name="Shenoy N."/>
            <person name="Stanke M."/>
            <person name="Ter-Hovhannisyan V."/>
            <person name="Tunlid A."/>
            <person name="Velagapudi R."/>
            <person name="Vision T.J."/>
            <person name="Zeng Q."/>
            <person name="Zolan M.E."/>
            <person name="Pukkila P.J."/>
        </authorList>
    </citation>
    <scope>NUCLEOTIDE SEQUENCE [LARGE SCALE GENOMIC DNA]</scope>
    <source>
        <strain evidence="4">Okayama-7 / 130 / ATCC MYA-4618 / FGSC 9003</strain>
    </source>
</reference>
<keyword evidence="2" id="KW-0732">Signal</keyword>
<dbReference type="EMBL" id="AACS02000007">
    <property type="protein sequence ID" value="EAU90135.2"/>
    <property type="molecule type" value="Genomic_DNA"/>
</dbReference>
<dbReference type="GeneID" id="6008076"/>
<sequence>MRPGVRELVLLLTVSLVMGKSKDSVARQEDLASFAIRKLAEMCTTSTCLCSNLAAWSLETCARCSTQSLDCSDDTELLLQAWNESIDALDLSSIVFAVPEPAPSPTIVSPLLSLTLTNVDASYEPTPTSAFVSMAEEHSDEDDIPSIAENDADGCLLELNEVAYPSPPAMWLDPKTIPIDPLPSRGPGRVVLPAPVPTLDTDVIPVRAPPLTDIVPSDEAHPIRSPDSPSPQGTTHAQHMTVPKDQQLEEEAAVDSDVTHTLTPLRLTPTPTSVMVVLSTLASSGFTSTVVTTITQTLPAVPEFGGMKPIAGSRGERPLAEATPEENTTTSQRRITSPGTSMSGATFVPTDGAEVELDDSDASNEGYTVSRVSTSISVAAVLSLVLLHAFS</sequence>
<evidence type="ECO:0000256" key="2">
    <source>
        <dbReference type="SAM" id="SignalP"/>
    </source>
</evidence>
<feature type="chain" id="PRO_5002724087" evidence="2">
    <location>
        <begin position="20"/>
        <end position="391"/>
    </location>
</feature>
<feature type="compositionally biased region" description="Polar residues" evidence="1">
    <location>
        <begin position="325"/>
        <end position="344"/>
    </location>
</feature>
<feature type="signal peptide" evidence="2">
    <location>
        <begin position="1"/>
        <end position="19"/>
    </location>
</feature>
<gene>
    <name evidence="3" type="ORF">CC1G_05673</name>
</gene>
<dbReference type="KEGG" id="cci:CC1G_05673"/>
<feature type="region of interest" description="Disordered" evidence="1">
    <location>
        <begin position="314"/>
        <end position="348"/>
    </location>
</feature>
<keyword evidence="4" id="KW-1185">Reference proteome</keyword>
<organism evidence="3 4">
    <name type="scientific">Coprinopsis cinerea (strain Okayama-7 / 130 / ATCC MYA-4618 / FGSC 9003)</name>
    <name type="common">Inky cap fungus</name>
    <name type="synonym">Hormographiella aspergillata</name>
    <dbReference type="NCBI Taxonomy" id="240176"/>
    <lineage>
        <taxon>Eukaryota</taxon>
        <taxon>Fungi</taxon>
        <taxon>Dikarya</taxon>
        <taxon>Basidiomycota</taxon>
        <taxon>Agaricomycotina</taxon>
        <taxon>Agaricomycetes</taxon>
        <taxon>Agaricomycetidae</taxon>
        <taxon>Agaricales</taxon>
        <taxon>Agaricineae</taxon>
        <taxon>Psathyrellaceae</taxon>
        <taxon>Coprinopsis</taxon>
    </lineage>
</organism>
<comment type="caution">
    <text evidence="3">The sequence shown here is derived from an EMBL/GenBank/DDBJ whole genome shotgun (WGS) entry which is preliminary data.</text>
</comment>
<dbReference type="AlphaFoldDB" id="A8N9U6"/>
<evidence type="ECO:0000256" key="1">
    <source>
        <dbReference type="SAM" id="MobiDB-lite"/>
    </source>
</evidence>
<dbReference type="VEuPathDB" id="FungiDB:CC1G_05673"/>
<dbReference type="Proteomes" id="UP000001861">
    <property type="component" value="Unassembled WGS sequence"/>
</dbReference>
<dbReference type="RefSeq" id="XP_001831602.2">
    <property type="nucleotide sequence ID" value="XM_001831550.2"/>
</dbReference>
<accession>A8N9U6</accession>
<evidence type="ECO:0000313" key="3">
    <source>
        <dbReference type="EMBL" id="EAU90135.2"/>
    </source>
</evidence>
<feature type="region of interest" description="Disordered" evidence="1">
    <location>
        <begin position="214"/>
        <end position="240"/>
    </location>
</feature>
<dbReference type="HOGENOM" id="CLU_705999_0_0_1"/>
<name>A8N9U6_COPC7</name>
<dbReference type="InParanoid" id="A8N9U6"/>